<dbReference type="GO" id="GO:0015689">
    <property type="term" value="P:molybdate ion transport"/>
    <property type="evidence" value="ECO:0007669"/>
    <property type="project" value="InterPro"/>
</dbReference>
<name>A0A0N0XKS2_9NEIS</name>
<dbReference type="Pfam" id="PF03459">
    <property type="entry name" value="TOBE"/>
    <property type="match status" value="1"/>
</dbReference>
<protein>
    <submittedName>
        <fullName evidence="4">TOBE domain protein</fullName>
    </submittedName>
</protein>
<evidence type="ECO:0000256" key="1">
    <source>
        <dbReference type="ARBA" id="ARBA00022505"/>
    </source>
</evidence>
<evidence type="ECO:0000256" key="2">
    <source>
        <dbReference type="PROSITE-ProRule" id="PRU01213"/>
    </source>
</evidence>
<evidence type="ECO:0000313" key="4">
    <source>
        <dbReference type="EMBL" id="KPC53079.1"/>
    </source>
</evidence>
<dbReference type="RefSeq" id="WP_053937912.1">
    <property type="nucleotide sequence ID" value="NZ_LAQT01000008.1"/>
</dbReference>
<dbReference type="Gene3D" id="2.40.50.100">
    <property type="match status" value="1"/>
</dbReference>
<organism evidence="4 5">
    <name type="scientific">Amantichitinum ursilacus</name>
    <dbReference type="NCBI Taxonomy" id="857265"/>
    <lineage>
        <taxon>Bacteria</taxon>
        <taxon>Pseudomonadati</taxon>
        <taxon>Pseudomonadota</taxon>
        <taxon>Betaproteobacteria</taxon>
        <taxon>Neisseriales</taxon>
        <taxon>Chitinibacteraceae</taxon>
        <taxon>Amantichitinum</taxon>
    </lineage>
</organism>
<dbReference type="InterPro" id="IPR008995">
    <property type="entry name" value="Mo/tungstate-bd_C_term_dom"/>
</dbReference>
<gene>
    <name evidence="4" type="ORF">WG78_11330</name>
</gene>
<proteinExistence type="predicted"/>
<dbReference type="InterPro" id="IPR004606">
    <property type="entry name" value="Mop_domain"/>
</dbReference>
<dbReference type="PROSITE" id="PS51866">
    <property type="entry name" value="MOP"/>
    <property type="match status" value="1"/>
</dbReference>
<evidence type="ECO:0000259" key="3">
    <source>
        <dbReference type="PROSITE" id="PS51866"/>
    </source>
</evidence>
<reference evidence="4 5" key="1">
    <citation type="submission" date="2015-07" db="EMBL/GenBank/DDBJ databases">
        <title>Draft genome sequence of the Amantichitinum ursilacus IGB-41, a new chitin-degrading bacterium.</title>
        <authorList>
            <person name="Kirstahler P."/>
            <person name="Guenther M."/>
            <person name="Grumaz C."/>
            <person name="Rupp S."/>
            <person name="Zibek S."/>
            <person name="Sohn K."/>
        </authorList>
    </citation>
    <scope>NUCLEOTIDE SEQUENCE [LARGE SCALE GENOMIC DNA]</scope>
    <source>
        <strain evidence="4 5">IGB-41</strain>
    </source>
</reference>
<accession>A0A0N0XKS2</accession>
<comment type="caution">
    <text evidence="4">The sequence shown here is derived from an EMBL/GenBank/DDBJ whole genome shotgun (WGS) entry which is preliminary data.</text>
</comment>
<evidence type="ECO:0000313" key="5">
    <source>
        <dbReference type="Proteomes" id="UP000037939"/>
    </source>
</evidence>
<feature type="domain" description="Mop" evidence="3">
    <location>
        <begin position="64"/>
        <end position="129"/>
    </location>
</feature>
<sequence>MNRIAATLTDLQTDPGVCLLSASAHGQAFFAMLVGDAPPLAAGDAVTLVFKETEVSIARNLHGEISLRNRIPGVIAGIEPGRLLSRVAIPFGEQTIHAVVTTGSVERLQLQAGVAIEWLVKANEMGVAC</sequence>
<keyword evidence="5" id="KW-1185">Reference proteome</keyword>
<dbReference type="STRING" id="857265.WG78_11330"/>
<dbReference type="Proteomes" id="UP000037939">
    <property type="component" value="Unassembled WGS sequence"/>
</dbReference>
<keyword evidence="1 2" id="KW-0500">Molybdenum</keyword>
<dbReference type="SUPFAM" id="SSF50331">
    <property type="entry name" value="MOP-like"/>
    <property type="match status" value="1"/>
</dbReference>
<dbReference type="AlphaFoldDB" id="A0A0N0XKS2"/>
<dbReference type="InterPro" id="IPR005116">
    <property type="entry name" value="Transp-assoc_OB_typ1"/>
</dbReference>
<dbReference type="EMBL" id="LAQT01000008">
    <property type="protein sequence ID" value="KPC53079.1"/>
    <property type="molecule type" value="Genomic_DNA"/>
</dbReference>
<dbReference type="OrthoDB" id="8719578at2"/>